<comment type="caution">
    <text evidence="1">The sequence shown here is derived from an EMBL/GenBank/DDBJ whole genome shotgun (WGS) entry which is preliminary data.</text>
</comment>
<dbReference type="AlphaFoldDB" id="A0A0W0X1K2"/>
<proteinExistence type="predicted"/>
<evidence type="ECO:0000313" key="2">
    <source>
        <dbReference type="Proteomes" id="UP000054858"/>
    </source>
</evidence>
<organism evidence="1 2">
    <name type="scientific">Legionella oakridgensis</name>
    <dbReference type="NCBI Taxonomy" id="29423"/>
    <lineage>
        <taxon>Bacteria</taxon>
        <taxon>Pseudomonadati</taxon>
        <taxon>Pseudomonadota</taxon>
        <taxon>Gammaproteobacteria</taxon>
        <taxon>Legionellales</taxon>
        <taxon>Legionellaceae</taxon>
        <taxon>Legionella</taxon>
    </lineage>
</organism>
<dbReference type="PATRIC" id="fig|29423.5.peg.1366"/>
<dbReference type="Proteomes" id="UP000054858">
    <property type="component" value="Unassembled WGS sequence"/>
</dbReference>
<evidence type="ECO:0000313" key="1">
    <source>
        <dbReference type="EMBL" id="KTD38360.1"/>
    </source>
</evidence>
<dbReference type="RefSeq" id="WP_155831636.1">
    <property type="nucleotide sequence ID" value="NZ_LCUA01000034.1"/>
</dbReference>
<gene>
    <name evidence="1" type="ORF">Loak_1305</name>
</gene>
<sequence length="56" mass="6516">MLNQNQYKEPESEKINEENASSARLFYSNYNASSSGLYPPYDFDLEEEFDAVRSIN</sequence>
<reference evidence="1 2" key="1">
    <citation type="submission" date="2015-11" db="EMBL/GenBank/DDBJ databases">
        <title>Genomic analysis of 38 Legionella species identifies large and diverse effector repertoires.</title>
        <authorList>
            <person name="Burstein D."/>
            <person name="Amaro F."/>
            <person name="Zusman T."/>
            <person name="Lifshitz Z."/>
            <person name="Cohen O."/>
            <person name="Gilbert J.A."/>
            <person name="Pupko T."/>
            <person name="Shuman H.A."/>
            <person name="Segal G."/>
        </authorList>
    </citation>
    <scope>NUCLEOTIDE SEQUENCE [LARGE SCALE GENOMIC DNA]</scope>
    <source>
        <strain evidence="1 2">Oak Ridge-10</strain>
    </source>
</reference>
<name>A0A0W0X1K2_9GAMM</name>
<accession>A0A0W0X1K2</accession>
<protein>
    <submittedName>
        <fullName evidence="1">Uncharacterized protein</fullName>
    </submittedName>
</protein>
<dbReference type="EMBL" id="LNYP01000028">
    <property type="protein sequence ID" value="KTD38360.1"/>
    <property type="molecule type" value="Genomic_DNA"/>
</dbReference>